<keyword evidence="9" id="KW-0511">Multifunctional enzyme</keyword>
<evidence type="ECO:0000256" key="2">
    <source>
        <dbReference type="ARBA" id="ARBA00005801"/>
    </source>
</evidence>
<dbReference type="Pfam" id="PF06750">
    <property type="entry name" value="A24_N_bact"/>
    <property type="match status" value="1"/>
</dbReference>
<proteinExistence type="inferred from homology"/>
<evidence type="ECO:0000256" key="10">
    <source>
        <dbReference type="SAM" id="Phobius"/>
    </source>
</evidence>
<feature type="transmembrane region" description="Helical" evidence="10">
    <location>
        <begin position="158"/>
        <end position="176"/>
    </location>
</feature>
<evidence type="ECO:0000256" key="9">
    <source>
        <dbReference type="RuleBase" id="RU003794"/>
    </source>
</evidence>
<dbReference type="InterPro" id="IPR010627">
    <property type="entry name" value="Prepilin_pept_A24_N"/>
</dbReference>
<comment type="catalytic activity">
    <reaction evidence="9">
        <text>Typically cleaves a -Gly-|-Phe- bond to release an N-terminal, basic peptide of 5-8 residues from type IV prepilin, and then N-methylates the new N-terminal amino group, the methyl donor being S-adenosyl-L-methionine.</text>
        <dbReference type="EC" id="3.4.23.43"/>
    </reaction>
</comment>
<feature type="transmembrane region" description="Helical" evidence="10">
    <location>
        <begin position="258"/>
        <end position="275"/>
    </location>
</feature>
<keyword evidence="14" id="KW-1185">Reference proteome</keyword>
<evidence type="ECO:0000256" key="3">
    <source>
        <dbReference type="ARBA" id="ARBA00022475"/>
    </source>
</evidence>
<dbReference type="Pfam" id="PF01478">
    <property type="entry name" value="Peptidase_A24"/>
    <property type="match status" value="1"/>
</dbReference>
<dbReference type="InterPro" id="IPR050882">
    <property type="entry name" value="Prepilin_peptidase/N-MTase"/>
</dbReference>
<dbReference type="PRINTS" id="PR00864">
    <property type="entry name" value="PREPILNPTASE"/>
</dbReference>
<keyword evidence="4" id="KW-0997">Cell inner membrane</keyword>
<evidence type="ECO:0000256" key="4">
    <source>
        <dbReference type="ARBA" id="ARBA00022519"/>
    </source>
</evidence>
<keyword evidence="9" id="KW-0645">Protease</keyword>
<feature type="transmembrane region" description="Helical" evidence="10">
    <location>
        <begin position="128"/>
        <end position="146"/>
    </location>
</feature>
<evidence type="ECO:0000256" key="8">
    <source>
        <dbReference type="RuleBase" id="RU003793"/>
    </source>
</evidence>
<evidence type="ECO:0000256" key="6">
    <source>
        <dbReference type="ARBA" id="ARBA00022989"/>
    </source>
</evidence>
<dbReference type="Gene3D" id="1.20.120.1220">
    <property type="match status" value="1"/>
</dbReference>
<dbReference type="InterPro" id="IPR014032">
    <property type="entry name" value="Peptidase_A24A_bac"/>
</dbReference>
<keyword evidence="9" id="KW-0489">Methyltransferase</keyword>
<feature type="transmembrane region" description="Helical" evidence="10">
    <location>
        <begin position="215"/>
        <end position="246"/>
    </location>
</feature>
<dbReference type="RefSeq" id="WP_274142915.1">
    <property type="nucleotide sequence ID" value="NZ_JAJUBB010000009.1"/>
</dbReference>
<keyword evidence="3" id="KW-1003">Cell membrane</keyword>
<dbReference type="InterPro" id="IPR000045">
    <property type="entry name" value="Prepilin_IV_endopep_pep"/>
</dbReference>
<dbReference type="Proteomes" id="UP001149821">
    <property type="component" value="Unassembled WGS sequence"/>
</dbReference>
<feature type="transmembrane region" description="Helical" evidence="10">
    <location>
        <begin position="12"/>
        <end position="33"/>
    </location>
</feature>
<feature type="transmembrane region" description="Helical" evidence="10">
    <location>
        <begin position="106"/>
        <end position="122"/>
    </location>
</feature>
<evidence type="ECO:0000256" key="1">
    <source>
        <dbReference type="ARBA" id="ARBA00004429"/>
    </source>
</evidence>
<evidence type="ECO:0000259" key="11">
    <source>
        <dbReference type="Pfam" id="PF01478"/>
    </source>
</evidence>
<keyword evidence="5 9" id="KW-0812">Transmembrane</keyword>
<feature type="domain" description="Prepilin type IV endopeptidase peptidase" evidence="11">
    <location>
        <begin position="135"/>
        <end position="244"/>
    </location>
</feature>
<dbReference type="EMBL" id="JAJUBB010000009">
    <property type="protein sequence ID" value="MDD1782275.1"/>
    <property type="molecule type" value="Genomic_DNA"/>
</dbReference>
<evidence type="ECO:0000313" key="14">
    <source>
        <dbReference type="Proteomes" id="UP001149821"/>
    </source>
</evidence>
<evidence type="ECO:0000256" key="5">
    <source>
        <dbReference type="ARBA" id="ARBA00022692"/>
    </source>
</evidence>
<organism evidence="13 14">
    <name type="scientific">Enterovibrio qingdaonensis</name>
    <dbReference type="NCBI Taxonomy" id="2899818"/>
    <lineage>
        <taxon>Bacteria</taxon>
        <taxon>Pseudomonadati</taxon>
        <taxon>Pseudomonadota</taxon>
        <taxon>Gammaproteobacteria</taxon>
        <taxon>Vibrionales</taxon>
        <taxon>Vibrionaceae</taxon>
        <taxon>Enterovibrio</taxon>
    </lineage>
</organism>
<dbReference type="EC" id="3.4.23.43" evidence="9"/>
<dbReference type="EC" id="2.1.1.-" evidence="9"/>
<comment type="caution">
    <text evidence="13">The sequence shown here is derived from an EMBL/GenBank/DDBJ whole genome shotgun (WGS) entry which is preliminary data.</text>
</comment>
<evidence type="ECO:0000256" key="7">
    <source>
        <dbReference type="ARBA" id="ARBA00023136"/>
    </source>
</evidence>
<feature type="domain" description="Prepilin peptidase A24 N-terminal" evidence="12">
    <location>
        <begin position="17"/>
        <end position="122"/>
    </location>
</feature>
<keyword evidence="9" id="KW-0378">Hydrolase</keyword>
<accession>A0ABT5QMQ3</accession>
<sequence length="289" mass="31917">MNWLFDSPSLYVVFASVFGLIVGSFLNVVIYRLPKMMERQWQQECHDYFPESISAPEGAVFNLSLPRSHCPSCQKPVNAIDNVPVLSWLILGGKCRHCKTPISKRYPLIELLTAVLAGTVAYTLPGSYWSLAVVFATFVLIALCFIDIDTMLLPDQMTLPLMWAGILLAVIGISPVSLNDAVIGAMAGYLSLWSVYQVFKILTGKEGMGYGDFKLLAAIGAWLGWQALPMVILIASFAGAICGIIMMKMNDTDKETPFSFGPYLAIAGWIGLLWGDKIINWYLTSYLGY</sequence>
<gene>
    <name evidence="13" type="ORF">LRP49_13945</name>
</gene>
<comment type="subcellular location">
    <subcellularLocation>
        <location evidence="1">Cell inner membrane</location>
        <topology evidence="1">Multi-pass membrane protein</topology>
    </subcellularLocation>
    <subcellularLocation>
        <location evidence="9">Cell membrane</location>
        <topology evidence="9">Multi-pass membrane protein</topology>
    </subcellularLocation>
</comment>
<keyword evidence="9" id="KW-0808">Transferase</keyword>
<dbReference type="PANTHER" id="PTHR30487">
    <property type="entry name" value="TYPE 4 PREPILIN-LIKE PROTEINS LEADER PEPTIDE-PROCESSING ENZYME"/>
    <property type="match status" value="1"/>
</dbReference>
<name>A0ABT5QMQ3_9GAMM</name>
<evidence type="ECO:0000313" key="13">
    <source>
        <dbReference type="EMBL" id="MDD1782275.1"/>
    </source>
</evidence>
<keyword evidence="6 10" id="KW-1133">Transmembrane helix</keyword>
<keyword evidence="7 10" id="KW-0472">Membrane</keyword>
<protein>
    <recommendedName>
        <fullName evidence="9">Prepilin leader peptidase/N-methyltransferase</fullName>
        <ecNumber evidence="9">2.1.1.-</ecNumber>
        <ecNumber evidence="9">3.4.23.43</ecNumber>
    </recommendedName>
</protein>
<dbReference type="PANTHER" id="PTHR30487:SF0">
    <property type="entry name" value="PREPILIN LEADER PEPTIDASE_N-METHYLTRANSFERASE-RELATED"/>
    <property type="match status" value="1"/>
</dbReference>
<comment type="function">
    <text evidence="9">Plays an essential role in type IV pili and type II pseudopili formation by proteolytically removing the leader sequence from substrate proteins and subsequently monomethylating the alpha-amino group of the newly exposed N-terminal phenylalanine.</text>
</comment>
<evidence type="ECO:0000259" key="12">
    <source>
        <dbReference type="Pfam" id="PF06750"/>
    </source>
</evidence>
<comment type="similarity">
    <text evidence="2 8">Belongs to the peptidase A24 family.</text>
</comment>
<reference evidence="13" key="1">
    <citation type="submission" date="2021-12" db="EMBL/GenBank/DDBJ databases">
        <title>Enterovibrio ZSDZ35 sp. nov. and Enterovibrio ZSDZ42 sp. nov., isolated from coastal seawater in Qingdao.</title>
        <authorList>
            <person name="Zhang P."/>
        </authorList>
    </citation>
    <scope>NUCLEOTIDE SEQUENCE</scope>
    <source>
        <strain evidence="13">ZSDZ35</strain>
    </source>
</reference>